<protein>
    <submittedName>
        <fullName evidence="3">Helical backbone metal receptor</fullName>
    </submittedName>
</protein>
<name>A0ABY3YHH6_9FLAO</name>
<dbReference type="SUPFAM" id="SSF53807">
    <property type="entry name" value="Helical backbone' metal receptor"/>
    <property type="match status" value="1"/>
</dbReference>
<dbReference type="RefSeq" id="WP_242935779.1">
    <property type="nucleotide sequence ID" value="NZ_CP094326.1"/>
</dbReference>
<dbReference type="NCBIfam" id="NF038402">
    <property type="entry name" value="TroA_like"/>
    <property type="match status" value="1"/>
</dbReference>
<dbReference type="InterPro" id="IPR054828">
    <property type="entry name" value="Vit_B12_bind_prot"/>
</dbReference>
<dbReference type="PANTHER" id="PTHR30535">
    <property type="entry name" value="VITAMIN B12-BINDING PROTEIN"/>
    <property type="match status" value="1"/>
</dbReference>
<evidence type="ECO:0000313" key="4">
    <source>
        <dbReference type="Proteomes" id="UP000829476"/>
    </source>
</evidence>
<dbReference type="Gene3D" id="3.40.50.1980">
    <property type="entry name" value="Nitrogenase molybdenum iron protein domain"/>
    <property type="match status" value="2"/>
</dbReference>
<dbReference type="Proteomes" id="UP000829476">
    <property type="component" value="Chromosome"/>
</dbReference>
<dbReference type="Pfam" id="PF01497">
    <property type="entry name" value="Peripla_BP_2"/>
    <property type="match status" value="1"/>
</dbReference>
<keyword evidence="4" id="KW-1185">Reference proteome</keyword>
<keyword evidence="3" id="KW-0675">Receptor</keyword>
<feature type="domain" description="Fe/B12 periplasmic-binding" evidence="2">
    <location>
        <begin position="20"/>
        <end position="264"/>
    </location>
</feature>
<dbReference type="PROSITE" id="PS50983">
    <property type="entry name" value="FE_B12_PBP"/>
    <property type="match status" value="1"/>
</dbReference>
<sequence>MQVFKDQIGRTISLERTPDRIVSLVPSQTELLCDLGLANQIVGLTRFCVHPSYIKSKKTIVGGTKQIRIKKIAALDPDIICCNKEENTREMVLGLEQIAPVHVSDIYTVSDSLALMKQYGEIFDRIEVAAGLVEEIEQEYNNFLSFASSQPVLKVGYFIWKDPWMVAAGNTFINHLLEVNNFQNVFSGLERYPEISIEDFKKAETPDIIFLSSEPYPFKEEHLAEMEKTFPESKVMLVDGEYFSWYGSRLKKAFGYFRDLRSEI</sequence>
<reference evidence="3 4" key="1">
    <citation type="journal article" date="2018" name="Int. J. Syst. Evol. Microbiol.">
        <title>Zhouia spongiae sp. nov., isolated from a marine sponge.</title>
        <authorList>
            <person name="Zhuang L."/>
            <person name="Lin B."/>
            <person name="Qin F."/>
            <person name="Luo L."/>
        </authorList>
    </citation>
    <scope>NUCLEOTIDE SEQUENCE [LARGE SCALE GENOMIC DNA]</scope>
    <source>
        <strain evidence="3 4">HN-Y44</strain>
    </source>
</reference>
<accession>A0ABY3YHH6</accession>
<evidence type="ECO:0000313" key="3">
    <source>
        <dbReference type="EMBL" id="UNY97366.1"/>
    </source>
</evidence>
<dbReference type="PANTHER" id="PTHR30535:SF35">
    <property type="entry name" value="PERIPLASMIC BINDING PROTEIN"/>
    <property type="match status" value="1"/>
</dbReference>
<keyword evidence="1" id="KW-0732">Signal</keyword>
<evidence type="ECO:0000259" key="2">
    <source>
        <dbReference type="PROSITE" id="PS50983"/>
    </source>
</evidence>
<organism evidence="3 4">
    <name type="scientific">Zhouia spongiae</name>
    <dbReference type="NCBI Taxonomy" id="2202721"/>
    <lineage>
        <taxon>Bacteria</taxon>
        <taxon>Pseudomonadati</taxon>
        <taxon>Bacteroidota</taxon>
        <taxon>Flavobacteriia</taxon>
        <taxon>Flavobacteriales</taxon>
        <taxon>Flavobacteriaceae</taxon>
        <taxon>Zhouia</taxon>
    </lineage>
</organism>
<evidence type="ECO:0000256" key="1">
    <source>
        <dbReference type="ARBA" id="ARBA00022729"/>
    </source>
</evidence>
<gene>
    <name evidence="3" type="ORF">MQE36_09690</name>
</gene>
<proteinExistence type="predicted"/>
<dbReference type="InterPro" id="IPR050902">
    <property type="entry name" value="ABC_Transporter_SBP"/>
</dbReference>
<dbReference type="EMBL" id="CP094326">
    <property type="protein sequence ID" value="UNY97366.1"/>
    <property type="molecule type" value="Genomic_DNA"/>
</dbReference>
<dbReference type="InterPro" id="IPR002491">
    <property type="entry name" value="ABC_transptr_periplasmic_BD"/>
</dbReference>